<evidence type="ECO:0000313" key="10">
    <source>
        <dbReference type="Proteomes" id="UP001359485"/>
    </source>
</evidence>
<evidence type="ECO:0000313" key="9">
    <source>
        <dbReference type="EMBL" id="KAK6633681.1"/>
    </source>
</evidence>
<sequence length="554" mass="62853">MNYIRYLMSSFSLHTCTPHNLNLLNSGKLVVIVLGLFTLALGILLSSVPWLDYLILKHLRLANGTLSFQYWQRPGVIRLTKVYIFNVTNPDGFLNNNEKPKLVEVGPFVYREDMEKVNIKFYNNGTVSFQQNKILRYVPEWSSGNKEDKVIVPNIPLLTLATFTKDLQSIFRTGLSLVLGTMDLKPFVSVTPEELVFGYDDVLTNLAHKFFPRHKRPNKKMGLLLGRNGTLKEVSTIFTGHTSMQDFGLINRINGLDHLPYWSQSPCNSIRASEGSFFPPRDFTKSDIVHVYDKDLCRILPLKYRGDVSKFGVTAGLYTPSEDALETAQKNVDNKCYCPDVGSYCPPKGLQNINPCHFEAPVFLSYPHFLQADPSLLDAVEGLKPDVEKHQTVFKIQNKLGVPLEGLVRVQMNLKISKVSNIKVVAKFPDIIFPIMWIEEGVEELTPPIKRWLYIATTFSDVAVPVFTYGCICIGSSILLYVFVNAYKNLLFADPRIELGKERLTRELREIRRGSSVLVNSQPRLLILRDSYTLLDNLTGDSDHGKLDRRIPEV</sequence>
<comment type="caution">
    <text evidence="9">The sequence shown here is derived from an EMBL/GenBank/DDBJ whole genome shotgun (WGS) entry which is preliminary data.</text>
</comment>
<organism evidence="9 10">
    <name type="scientific">Polyplax serrata</name>
    <name type="common">Common mouse louse</name>
    <dbReference type="NCBI Taxonomy" id="468196"/>
    <lineage>
        <taxon>Eukaryota</taxon>
        <taxon>Metazoa</taxon>
        <taxon>Ecdysozoa</taxon>
        <taxon>Arthropoda</taxon>
        <taxon>Hexapoda</taxon>
        <taxon>Insecta</taxon>
        <taxon>Pterygota</taxon>
        <taxon>Neoptera</taxon>
        <taxon>Paraneoptera</taxon>
        <taxon>Psocodea</taxon>
        <taxon>Troctomorpha</taxon>
        <taxon>Phthiraptera</taxon>
        <taxon>Anoplura</taxon>
        <taxon>Polyplacidae</taxon>
        <taxon>Polyplax</taxon>
    </lineage>
</organism>
<evidence type="ECO:0000256" key="7">
    <source>
        <dbReference type="ARBA" id="ARBA00023180"/>
    </source>
</evidence>
<evidence type="ECO:0000256" key="4">
    <source>
        <dbReference type="ARBA" id="ARBA00022692"/>
    </source>
</evidence>
<dbReference type="PANTHER" id="PTHR11923">
    <property type="entry name" value="SCAVENGER RECEPTOR CLASS B TYPE-1 SR-B1"/>
    <property type="match status" value="1"/>
</dbReference>
<dbReference type="EMBL" id="JAWJWF010000004">
    <property type="protein sequence ID" value="KAK6633681.1"/>
    <property type="molecule type" value="Genomic_DNA"/>
</dbReference>
<keyword evidence="6 8" id="KW-0472">Membrane</keyword>
<keyword evidence="10" id="KW-1185">Reference proteome</keyword>
<accession>A0ABR1B2E7</accession>
<evidence type="ECO:0000256" key="3">
    <source>
        <dbReference type="ARBA" id="ARBA00022475"/>
    </source>
</evidence>
<dbReference type="PANTHER" id="PTHR11923:SF88">
    <property type="entry name" value="DEBRIS BUSTER, ISOFORM D"/>
    <property type="match status" value="1"/>
</dbReference>
<evidence type="ECO:0000256" key="1">
    <source>
        <dbReference type="ARBA" id="ARBA00004236"/>
    </source>
</evidence>
<evidence type="ECO:0000256" key="2">
    <source>
        <dbReference type="ARBA" id="ARBA00010532"/>
    </source>
</evidence>
<evidence type="ECO:0000256" key="5">
    <source>
        <dbReference type="ARBA" id="ARBA00022989"/>
    </source>
</evidence>
<protein>
    <recommendedName>
        <fullName evidence="11">Scavenger receptor class B member 1</fullName>
    </recommendedName>
</protein>
<comment type="subcellular location">
    <subcellularLocation>
        <location evidence="1">Cell membrane</location>
    </subcellularLocation>
</comment>
<evidence type="ECO:0000256" key="8">
    <source>
        <dbReference type="SAM" id="Phobius"/>
    </source>
</evidence>
<dbReference type="PRINTS" id="PR01609">
    <property type="entry name" value="CD36FAMILY"/>
</dbReference>
<reference evidence="9 10" key="1">
    <citation type="submission" date="2023-09" db="EMBL/GenBank/DDBJ databases">
        <title>Genomes of two closely related lineages of the louse Polyplax serrata with different host specificities.</title>
        <authorList>
            <person name="Martinu J."/>
            <person name="Tarabai H."/>
            <person name="Stefka J."/>
            <person name="Hypsa V."/>
        </authorList>
    </citation>
    <scope>NUCLEOTIDE SEQUENCE [LARGE SCALE GENOMIC DNA]</scope>
    <source>
        <strain evidence="9">98ZLc_SE</strain>
    </source>
</reference>
<dbReference type="Pfam" id="PF01130">
    <property type="entry name" value="CD36"/>
    <property type="match status" value="1"/>
</dbReference>
<keyword evidence="5 8" id="KW-1133">Transmembrane helix</keyword>
<keyword evidence="7" id="KW-0325">Glycoprotein</keyword>
<feature type="transmembrane region" description="Helical" evidence="8">
    <location>
        <begin position="466"/>
        <end position="487"/>
    </location>
</feature>
<dbReference type="InterPro" id="IPR002159">
    <property type="entry name" value="CD36_fam"/>
</dbReference>
<name>A0ABR1B2E7_POLSC</name>
<keyword evidence="4 8" id="KW-0812">Transmembrane</keyword>
<gene>
    <name evidence="9" type="ORF">RUM44_004288</name>
</gene>
<dbReference type="Proteomes" id="UP001359485">
    <property type="component" value="Unassembled WGS sequence"/>
</dbReference>
<evidence type="ECO:0008006" key="11">
    <source>
        <dbReference type="Google" id="ProtNLM"/>
    </source>
</evidence>
<comment type="similarity">
    <text evidence="2">Belongs to the CD36 family.</text>
</comment>
<evidence type="ECO:0000256" key="6">
    <source>
        <dbReference type="ARBA" id="ARBA00023136"/>
    </source>
</evidence>
<keyword evidence="3" id="KW-1003">Cell membrane</keyword>
<proteinExistence type="inferred from homology"/>
<feature type="transmembrane region" description="Helical" evidence="8">
    <location>
        <begin position="29"/>
        <end position="51"/>
    </location>
</feature>